<dbReference type="EMBL" id="MH412654">
    <property type="protein sequence ID" value="AXQ70471.1"/>
    <property type="molecule type" value="Genomic_DNA"/>
</dbReference>
<keyword evidence="1" id="KW-0966">Cell projection</keyword>
<protein>
    <submittedName>
        <fullName evidence="1">Flagellar hook-length control protein</fullName>
    </submittedName>
</protein>
<dbReference type="Proteomes" id="UP000257648">
    <property type="component" value="Segment"/>
</dbReference>
<sequence length="1267" mass="130842">MAKDIGYLGGRELKKELGVEQHSEDRKTLGVIGRVGVGTTTFTPNYTMEVRGDFKPGELVDSDDNRGTLGLYLSKDAGGIKWVQPEPTGLGAIFVTEDDQILGVSSYVGINFRGGDFVSISTNTSNDTFVDIDFSQSDSKEWVDYSTVGIFTTKFVGIGSTQPDTPLDVIGDANITGILTAGGFVGPLTGNVVGNLTGLAQTASFATTAFGLQGEPDLMVGVVTSNNAYYIDTNEVLNGTTLGSGVTQSSLTDLGILNSLQVNGDATFYGTSYDMIWDASANSLEFGDNARAVFGASSDLRIYHSGSHSYIDDQGNGDLYIRGGSNIRITKTSNEPMALFANDGSAYLYYNGSFKFQTTNTGVNIAGEMVSDGADIDGDVDISGITTSTGGFVGDLTGTATTATNLADAANITTGTIDRARLSGDYDIGITGFAQTAGYATTAFTLDGKLEQELVVSFASSSSYATTAFYLNDKIESELNVAVAETAGYATTAFDLARDSYGIDITGTATTATNLANAANITTGTISRDRLTGDYDIGITGLAQTASFATTAFTLDGKIEADLNVASATTASAATTSYFLNDASGILDGRIDNARLSGEYDIDISGNAATVSFASTAAFATTSYGLDGTPNITIGNLIGVGASFSGNVTIGGTLTYEDVNNIDSVGFITARSGLHVGIPFTGVGATILPTGTASFAGVVTAAQFVGDLAGTATTANNLSDAANITTGTINRSRLSGDYDIGITGLAQTASFATTAFTLNGVVEADLNVAYADTAGYATTAFDLVGSSFTIDIIGTATTANNLSDAANITTGTIDRARLSGDYDIGITGFARTSGYATTSFGLDGRPDINVGNVDATGQITALSADIDTTITTTDLTVYGTATVDGNIDITGANRVINFYSDLANIDYKTGIHFHEGNPSTDARMKIDYNAEDELPSNGQIEIFGYNLGGTSAPPGLPLNENMLVVFNRYGEVGVGSTRPSAFLDVAGDPTRPSAVFNHYVGIGLTQPTTHLDVIGNAKFTGVVTATTFIGDLTGTATTATLADTATVAQGLTGTPNIVVGVVTATTFIGDGSGITGVTAEGSGIGVRDNDVTVGTAQTINFGTNLSVTPVSSGIVTITATGGNTGAAGTWAVTSVGIHTTKNVGVGTTNPQTTLQVERFGVQTGFGTFTAIAGIAHTIDSYVITDTDFKTAEYTLFFEYNNNIQSEKVLIMQNGTTAYAQEYAVMYNPNLILSATGTLDGTTCNLEVTPDTGINGVTTYRFARQTIL</sequence>
<reference evidence="2" key="1">
    <citation type="submission" date="2018-05" db="EMBL/GenBank/DDBJ databases">
        <authorList>
            <person name="You S."/>
        </authorList>
    </citation>
    <scope>NUCLEOTIDE SEQUENCE [LARGE SCALE GENOMIC DNA]</scope>
</reference>
<keyword evidence="1" id="KW-0282">Flagellum</keyword>
<name>A0A385EF19_9CAUD</name>
<evidence type="ECO:0000313" key="2">
    <source>
        <dbReference type="Proteomes" id="UP000257648"/>
    </source>
</evidence>
<dbReference type="KEGG" id="vg:55001852"/>
<organism evidence="1 2">
    <name type="scientific">Synechococcus phage S-T4</name>
    <dbReference type="NCBI Taxonomy" id="2268578"/>
    <lineage>
        <taxon>Viruses</taxon>
        <taxon>Duplodnaviria</taxon>
        <taxon>Heunggongvirae</taxon>
        <taxon>Uroviricota</taxon>
        <taxon>Caudoviricetes</taxon>
        <taxon>Pantevenvirales</taxon>
        <taxon>Kyanoviridae</taxon>
        <taxon>Tamkungvirus</taxon>
        <taxon>Tamkungvirus ST4</taxon>
    </lineage>
</organism>
<keyword evidence="1" id="KW-0969">Cilium</keyword>
<dbReference type="RefSeq" id="YP_009810830.1">
    <property type="nucleotide sequence ID" value="NC_048049.1"/>
</dbReference>
<keyword evidence="2" id="KW-1185">Reference proteome</keyword>
<accession>A0A385EF19</accession>
<proteinExistence type="predicted"/>
<evidence type="ECO:0000313" key="1">
    <source>
        <dbReference type="EMBL" id="AXQ70471.1"/>
    </source>
</evidence>
<dbReference type="GeneID" id="55001852"/>